<organism evidence="1 2">
    <name type="scientific">Pedobacter metabolipauper</name>
    <dbReference type="NCBI Taxonomy" id="425513"/>
    <lineage>
        <taxon>Bacteria</taxon>
        <taxon>Pseudomonadati</taxon>
        <taxon>Bacteroidota</taxon>
        <taxon>Sphingobacteriia</taxon>
        <taxon>Sphingobacteriales</taxon>
        <taxon>Sphingobacteriaceae</taxon>
        <taxon>Pedobacter</taxon>
    </lineage>
</organism>
<keyword evidence="2" id="KW-1185">Reference proteome</keyword>
<evidence type="ECO:0000313" key="1">
    <source>
        <dbReference type="EMBL" id="TDQ09202.1"/>
    </source>
</evidence>
<reference evidence="1 2" key="1">
    <citation type="submission" date="2019-03" db="EMBL/GenBank/DDBJ databases">
        <title>Genomic Encyclopedia of Archaeal and Bacterial Type Strains, Phase II (KMG-II): from individual species to whole genera.</title>
        <authorList>
            <person name="Goeker M."/>
        </authorList>
    </citation>
    <scope>NUCLEOTIDE SEQUENCE [LARGE SCALE GENOMIC DNA]</scope>
    <source>
        <strain evidence="1 2">DSM 19035</strain>
    </source>
</reference>
<gene>
    <name evidence="1" type="ORF">ATK78_1356</name>
</gene>
<dbReference type="Proteomes" id="UP000295620">
    <property type="component" value="Unassembled WGS sequence"/>
</dbReference>
<dbReference type="RefSeq" id="WP_133575306.1">
    <property type="nucleotide sequence ID" value="NZ_SNYC01000004.1"/>
</dbReference>
<dbReference type="OrthoDB" id="709159at2"/>
<accession>A0A4R6SWZ6</accession>
<dbReference type="EMBL" id="SNYC01000004">
    <property type="protein sequence ID" value="TDQ09202.1"/>
    <property type="molecule type" value="Genomic_DNA"/>
</dbReference>
<proteinExistence type="predicted"/>
<comment type="caution">
    <text evidence="1">The sequence shown here is derived from an EMBL/GenBank/DDBJ whole genome shotgun (WGS) entry which is preliminary data.</text>
</comment>
<dbReference type="AlphaFoldDB" id="A0A4R6SWZ6"/>
<sequence length="131" mass="15074">MTEFYNQFFCEDNPQYSVTIEDDGKVAYAYLFKDSGIIGDIWLYNQDPTPEITSWNKHDMPFLNPKEYIKYNIEPIISVNEINLSWSILENNDIDEVLIYINNKLIAKLTPGSTPGWSTCVLKNGPLAMVL</sequence>
<protein>
    <submittedName>
        <fullName evidence="1">Uncharacterized protein</fullName>
    </submittedName>
</protein>
<name>A0A4R6SWZ6_9SPHI</name>
<evidence type="ECO:0000313" key="2">
    <source>
        <dbReference type="Proteomes" id="UP000295620"/>
    </source>
</evidence>